<keyword evidence="3" id="KW-1185">Reference proteome</keyword>
<evidence type="ECO:0000256" key="1">
    <source>
        <dbReference type="SAM" id="Phobius"/>
    </source>
</evidence>
<sequence>MSDLLDISTHHNIHSRNRLTQYFLPSSIPIPLYQELGVFPGGLWQRLSFHRVPYYTVLVAVVAFVISALGGIEGRYYWLVRSLFVFCG</sequence>
<dbReference type="EMBL" id="ML120370">
    <property type="protein sequence ID" value="RPB01897.1"/>
    <property type="molecule type" value="Genomic_DNA"/>
</dbReference>
<keyword evidence="1" id="KW-1133">Transmembrane helix</keyword>
<feature type="transmembrane region" description="Helical" evidence="1">
    <location>
        <begin position="52"/>
        <end position="72"/>
    </location>
</feature>
<evidence type="ECO:0000313" key="2">
    <source>
        <dbReference type="EMBL" id="RPB01897.1"/>
    </source>
</evidence>
<protein>
    <submittedName>
        <fullName evidence="2">Uncharacterized protein</fullName>
    </submittedName>
</protein>
<accession>A0A3N4JUM2</accession>
<proteinExistence type="predicted"/>
<evidence type="ECO:0000313" key="3">
    <source>
        <dbReference type="Proteomes" id="UP000276215"/>
    </source>
</evidence>
<reference evidence="2 3" key="1">
    <citation type="journal article" date="2018" name="Nat. Ecol. Evol.">
        <title>Pezizomycetes genomes reveal the molecular basis of ectomycorrhizal truffle lifestyle.</title>
        <authorList>
            <person name="Murat C."/>
            <person name="Payen T."/>
            <person name="Noel B."/>
            <person name="Kuo A."/>
            <person name="Morin E."/>
            <person name="Chen J."/>
            <person name="Kohler A."/>
            <person name="Krizsan K."/>
            <person name="Balestrini R."/>
            <person name="Da Silva C."/>
            <person name="Montanini B."/>
            <person name="Hainaut M."/>
            <person name="Levati E."/>
            <person name="Barry K.W."/>
            <person name="Belfiori B."/>
            <person name="Cichocki N."/>
            <person name="Clum A."/>
            <person name="Dockter R.B."/>
            <person name="Fauchery L."/>
            <person name="Guy J."/>
            <person name="Iotti M."/>
            <person name="Le Tacon F."/>
            <person name="Lindquist E.A."/>
            <person name="Lipzen A."/>
            <person name="Malagnac F."/>
            <person name="Mello A."/>
            <person name="Molinier V."/>
            <person name="Miyauchi S."/>
            <person name="Poulain J."/>
            <person name="Riccioni C."/>
            <person name="Rubini A."/>
            <person name="Sitrit Y."/>
            <person name="Splivallo R."/>
            <person name="Traeger S."/>
            <person name="Wang M."/>
            <person name="Zifcakova L."/>
            <person name="Wipf D."/>
            <person name="Zambonelli A."/>
            <person name="Paolocci F."/>
            <person name="Nowrousian M."/>
            <person name="Ottonello S."/>
            <person name="Baldrian P."/>
            <person name="Spatafora J.W."/>
            <person name="Henrissat B."/>
            <person name="Nagy L.G."/>
            <person name="Aury J.M."/>
            <person name="Wincker P."/>
            <person name="Grigoriev I.V."/>
            <person name="Bonfante P."/>
            <person name="Martin F.M."/>
        </authorList>
    </citation>
    <scope>NUCLEOTIDE SEQUENCE [LARGE SCALE GENOMIC DNA]</scope>
    <source>
        <strain evidence="2 3">120613-1</strain>
    </source>
</reference>
<dbReference type="AlphaFoldDB" id="A0A3N4JUM2"/>
<name>A0A3N4JUM2_9PEZI</name>
<organism evidence="2 3">
    <name type="scientific">Choiromyces venosus 120613-1</name>
    <dbReference type="NCBI Taxonomy" id="1336337"/>
    <lineage>
        <taxon>Eukaryota</taxon>
        <taxon>Fungi</taxon>
        <taxon>Dikarya</taxon>
        <taxon>Ascomycota</taxon>
        <taxon>Pezizomycotina</taxon>
        <taxon>Pezizomycetes</taxon>
        <taxon>Pezizales</taxon>
        <taxon>Tuberaceae</taxon>
        <taxon>Choiromyces</taxon>
    </lineage>
</organism>
<keyword evidence="1" id="KW-0472">Membrane</keyword>
<keyword evidence="1" id="KW-0812">Transmembrane</keyword>
<gene>
    <name evidence="2" type="ORF">L873DRAFT_1802725</name>
</gene>
<dbReference type="Proteomes" id="UP000276215">
    <property type="component" value="Unassembled WGS sequence"/>
</dbReference>